<name>F0WMP6_9STRA</name>
<dbReference type="HOGENOM" id="CLU_1216638_0_0_1"/>
<sequence>MRRPEGFGTTTDIHPKPNEPDCCAYKRRRIEHVEGSISSEKLCANILEFSTPRIVHVERGDKKQGQHRPMSRPQKGNRVLYDSETTSIYRKATYRVLFGRPLMAAEGEKSTIRSAIPAGSVFTSEQKHFEDACPISDDKDHSKSFPIEAINQISLYSDNTLGDLFTEHTLHQSVRENGNQDSLDLPSNIVLDMISGMEMDEYALPESETATLEPFRDADLIESCQLSG</sequence>
<dbReference type="AlphaFoldDB" id="F0WMP6"/>
<organism evidence="2">
    <name type="scientific">Albugo laibachii Nc14</name>
    <dbReference type="NCBI Taxonomy" id="890382"/>
    <lineage>
        <taxon>Eukaryota</taxon>
        <taxon>Sar</taxon>
        <taxon>Stramenopiles</taxon>
        <taxon>Oomycota</taxon>
        <taxon>Peronosporomycetes</taxon>
        <taxon>Albuginales</taxon>
        <taxon>Albuginaceae</taxon>
        <taxon>Albugo</taxon>
    </lineage>
</organism>
<gene>
    <name evidence="2" type="primary">AlNc14C159G7734</name>
    <name evidence="2" type="ORF">ALNC14_087230</name>
</gene>
<protein>
    <submittedName>
        <fullName evidence="2">AlNc14C159G7734 protein</fullName>
    </submittedName>
</protein>
<dbReference type="EMBL" id="FR824204">
    <property type="protein sequence ID" value="CCA22580.1"/>
    <property type="molecule type" value="Genomic_DNA"/>
</dbReference>
<reference evidence="2" key="2">
    <citation type="submission" date="2011-02" db="EMBL/GenBank/DDBJ databases">
        <authorList>
            <person name="MacLean D."/>
        </authorList>
    </citation>
    <scope>NUCLEOTIDE SEQUENCE</scope>
</reference>
<accession>F0WMP6</accession>
<evidence type="ECO:0000256" key="1">
    <source>
        <dbReference type="SAM" id="MobiDB-lite"/>
    </source>
</evidence>
<reference evidence="2" key="1">
    <citation type="journal article" date="2011" name="PLoS Biol.">
        <title>Gene gain and loss during evolution of obligate parasitism in the white rust pathogen of Arabidopsis thaliana.</title>
        <authorList>
            <person name="Kemen E."/>
            <person name="Gardiner A."/>
            <person name="Schultz-Larsen T."/>
            <person name="Kemen A.C."/>
            <person name="Balmuth A.L."/>
            <person name="Robert-Seilaniantz A."/>
            <person name="Bailey K."/>
            <person name="Holub E."/>
            <person name="Studholme D.J."/>
            <person name="Maclean D."/>
            <person name="Jones J.D."/>
        </authorList>
    </citation>
    <scope>NUCLEOTIDE SEQUENCE</scope>
</reference>
<proteinExistence type="predicted"/>
<evidence type="ECO:0000313" key="2">
    <source>
        <dbReference type="EMBL" id="CCA22580.1"/>
    </source>
</evidence>
<feature type="region of interest" description="Disordered" evidence="1">
    <location>
        <begin position="57"/>
        <end position="77"/>
    </location>
</feature>